<name>A0ABT7DI06_9ACTN</name>
<proteinExistence type="inferred from homology"/>
<dbReference type="InterPro" id="IPR006104">
    <property type="entry name" value="Glyco_hydro_2_N"/>
</dbReference>
<keyword evidence="8" id="KW-1185">Reference proteome</keyword>
<accession>A0ABT7DI06</accession>
<dbReference type="Pfam" id="PF02837">
    <property type="entry name" value="Glyco_hydro_2_N"/>
    <property type="match status" value="1"/>
</dbReference>
<dbReference type="EMBL" id="JARWAF010000061">
    <property type="protein sequence ID" value="MDJ1645465.1"/>
    <property type="molecule type" value="Genomic_DNA"/>
</dbReference>
<sequence>LLLNGKWKFHYTADWKQGKPEKDDFWADNADVSSWKELQVPLNWEMAGYDVPVYNNVGYPFENKPPFITAFKDNFDKNPVGS</sequence>
<keyword evidence="4" id="KW-0378">Hydrolase</keyword>
<evidence type="ECO:0000256" key="4">
    <source>
        <dbReference type="ARBA" id="ARBA00022801"/>
    </source>
</evidence>
<dbReference type="RefSeq" id="WP_318039568.1">
    <property type="nucleotide sequence ID" value="NZ_JARWAF010000061.1"/>
</dbReference>
<dbReference type="SUPFAM" id="SSF49785">
    <property type="entry name" value="Galactose-binding domain-like"/>
    <property type="match status" value="1"/>
</dbReference>
<evidence type="ECO:0000256" key="1">
    <source>
        <dbReference type="ARBA" id="ARBA00001412"/>
    </source>
</evidence>
<protein>
    <recommendedName>
        <fullName evidence="3">beta-galactosidase</fullName>
        <ecNumber evidence="3">3.2.1.23</ecNumber>
    </recommendedName>
</protein>
<dbReference type="Proteomes" id="UP001237194">
    <property type="component" value="Unassembled WGS sequence"/>
</dbReference>
<evidence type="ECO:0000256" key="3">
    <source>
        <dbReference type="ARBA" id="ARBA00012756"/>
    </source>
</evidence>
<comment type="caution">
    <text evidence="7">The sequence shown here is derived from an EMBL/GenBank/DDBJ whole genome shotgun (WGS) entry which is preliminary data.</text>
</comment>
<evidence type="ECO:0000313" key="8">
    <source>
        <dbReference type="Proteomes" id="UP001237194"/>
    </source>
</evidence>
<evidence type="ECO:0000256" key="2">
    <source>
        <dbReference type="ARBA" id="ARBA00007401"/>
    </source>
</evidence>
<keyword evidence="5" id="KW-0326">Glycosidase</keyword>
<evidence type="ECO:0000256" key="5">
    <source>
        <dbReference type="ARBA" id="ARBA00023295"/>
    </source>
</evidence>
<feature type="domain" description="Glycosyl hydrolases family 2 sugar binding" evidence="6">
    <location>
        <begin position="3"/>
        <end position="71"/>
    </location>
</feature>
<organism evidence="7 8">
    <name type="scientific">Streptomyces pakalii</name>
    <dbReference type="NCBI Taxonomy" id="3036494"/>
    <lineage>
        <taxon>Bacteria</taxon>
        <taxon>Bacillati</taxon>
        <taxon>Actinomycetota</taxon>
        <taxon>Actinomycetes</taxon>
        <taxon>Kitasatosporales</taxon>
        <taxon>Streptomycetaceae</taxon>
        <taxon>Streptomyces</taxon>
    </lineage>
</organism>
<feature type="non-terminal residue" evidence="7">
    <location>
        <position position="82"/>
    </location>
</feature>
<dbReference type="Gene3D" id="2.60.120.260">
    <property type="entry name" value="Galactose-binding domain-like"/>
    <property type="match status" value="1"/>
</dbReference>
<dbReference type="PANTHER" id="PTHR46323:SF2">
    <property type="entry name" value="BETA-GALACTOSIDASE"/>
    <property type="match status" value="1"/>
</dbReference>
<dbReference type="PANTHER" id="PTHR46323">
    <property type="entry name" value="BETA-GALACTOSIDASE"/>
    <property type="match status" value="1"/>
</dbReference>
<gene>
    <name evidence="7" type="ORF">P5W92_34430</name>
</gene>
<dbReference type="InterPro" id="IPR008979">
    <property type="entry name" value="Galactose-bd-like_sf"/>
</dbReference>
<comment type="similarity">
    <text evidence="2">Belongs to the glycosyl hydrolase 2 family.</text>
</comment>
<feature type="non-terminal residue" evidence="7">
    <location>
        <position position="1"/>
    </location>
</feature>
<dbReference type="EC" id="3.2.1.23" evidence="3"/>
<evidence type="ECO:0000313" key="7">
    <source>
        <dbReference type="EMBL" id="MDJ1645465.1"/>
    </source>
</evidence>
<comment type="catalytic activity">
    <reaction evidence="1">
        <text>Hydrolysis of terminal non-reducing beta-D-galactose residues in beta-D-galactosides.</text>
        <dbReference type="EC" id="3.2.1.23"/>
    </reaction>
</comment>
<reference evidence="7 8" key="1">
    <citation type="submission" date="2023-04" db="EMBL/GenBank/DDBJ databases">
        <title>A novel species of the genus Streptomyces: Streptomyces pakalii sp. nov. isolated from a Mexican soil jungle.</title>
        <authorList>
            <person name="Chavez-Hernandez M.A."/>
            <person name="Ortiz-Alvarez J."/>
            <person name="Villa-Tanaca L."/>
            <person name="Hernandez-Rodriguez C."/>
        </authorList>
    </citation>
    <scope>NUCLEOTIDE SEQUENCE [LARGE SCALE GENOMIC DNA]</scope>
    <source>
        <strain evidence="7 8">ENCB-J15</strain>
    </source>
</reference>
<evidence type="ECO:0000259" key="6">
    <source>
        <dbReference type="Pfam" id="PF02837"/>
    </source>
</evidence>
<dbReference type="InterPro" id="IPR050347">
    <property type="entry name" value="Bact_Beta-galactosidase"/>
</dbReference>